<keyword evidence="1" id="KW-0732">Signal</keyword>
<reference evidence="5 6" key="1">
    <citation type="submission" date="2018-04" db="EMBL/GenBank/DDBJ databases">
        <title>Novel Campyloabacter and Helicobacter Species and Strains.</title>
        <authorList>
            <person name="Mannion A.J."/>
            <person name="Shen Z."/>
            <person name="Fox J.G."/>
        </authorList>
    </citation>
    <scope>NUCLEOTIDE SEQUENCE [LARGE SCALE GENOMIC DNA]</scope>
    <source>
        <strain evidence="5 6">MIT 12-6600</strain>
    </source>
</reference>
<dbReference type="Proteomes" id="UP000256514">
    <property type="component" value="Unassembled WGS sequence"/>
</dbReference>
<proteinExistence type="predicted"/>
<dbReference type="InterPro" id="IPR046357">
    <property type="entry name" value="PPIase_dom_sf"/>
</dbReference>
<evidence type="ECO:0000259" key="3">
    <source>
        <dbReference type="Pfam" id="PF09312"/>
    </source>
</evidence>
<dbReference type="InterPro" id="IPR027304">
    <property type="entry name" value="Trigger_fact/SurA_dom_sf"/>
</dbReference>
<protein>
    <submittedName>
        <fullName evidence="5">Uncharacterized protein</fullName>
    </submittedName>
</protein>
<name>A0A3D8IVL2_9HELI</name>
<dbReference type="InterPro" id="IPR015391">
    <property type="entry name" value="SurA_N"/>
</dbReference>
<dbReference type="AlphaFoldDB" id="A0A3D8IVL2"/>
<feature type="domain" description="Cj1289-like C-terminal" evidence="4">
    <location>
        <begin position="135"/>
        <end position="224"/>
    </location>
</feature>
<dbReference type="PANTHER" id="PTHR47637">
    <property type="entry name" value="CHAPERONE SURA"/>
    <property type="match status" value="1"/>
</dbReference>
<dbReference type="Gene3D" id="1.10.4030.10">
    <property type="entry name" value="Porin chaperone SurA, peptide-binding domain"/>
    <property type="match status" value="1"/>
</dbReference>
<evidence type="ECO:0000256" key="2">
    <source>
        <dbReference type="ARBA" id="ARBA00023110"/>
    </source>
</evidence>
<evidence type="ECO:0000259" key="4">
    <source>
        <dbReference type="Pfam" id="PF22506"/>
    </source>
</evidence>
<dbReference type="Pfam" id="PF09312">
    <property type="entry name" value="SurA_N"/>
    <property type="match status" value="1"/>
</dbReference>
<organism evidence="5 6">
    <name type="scientific">Helicobacter equorum</name>
    <dbReference type="NCBI Taxonomy" id="361872"/>
    <lineage>
        <taxon>Bacteria</taxon>
        <taxon>Pseudomonadati</taxon>
        <taxon>Campylobacterota</taxon>
        <taxon>Epsilonproteobacteria</taxon>
        <taxon>Campylobacterales</taxon>
        <taxon>Helicobacteraceae</taxon>
        <taxon>Helicobacter</taxon>
    </lineage>
</organism>
<evidence type="ECO:0000313" key="5">
    <source>
        <dbReference type="EMBL" id="RDU68621.1"/>
    </source>
</evidence>
<dbReference type="InterPro" id="IPR055131">
    <property type="entry name" value="Cj1289-like_C"/>
</dbReference>
<feature type="domain" description="SurA N-terminal" evidence="3">
    <location>
        <begin position="29"/>
        <end position="115"/>
    </location>
</feature>
<keyword evidence="6" id="KW-1185">Reference proteome</keyword>
<dbReference type="PANTHER" id="PTHR47637:SF1">
    <property type="entry name" value="CHAPERONE SURA"/>
    <property type="match status" value="1"/>
</dbReference>
<accession>A0A3D8IVL2</accession>
<dbReference type="SUPFAM" id="SSF109998">
    <property type="entry name" value="Triger factor/SurA peptide-binding domain-like"/>
    <property type="match status" value="1"/>
</dbReference>
<gene>
    <name evidence="5" type="ORF">CQA54_01650</name>
</gene>
<keyword evidence="2" id="KW-0697">Rotamase</keyword>
<evidence type="ECO:0000313" key="6">
    <source>
        <dbReference type="Proteomes" id="UP000256514"/>
    </source>
</evidence>
<dbReference type="Gene3D" id="3.10.50.40">
    <property type="match status" value="1"/>
</dbReference>
<dbReference type="OrthoDB" id="5329645at2"/>
<evidence type="ECO:0000256" key="1">
    <source>
        <dbReference type="ARBA" id="ARBA00022729"/>
    </source>
</evidence>
<dbReference type="EMBL" id="NXLT01000001">
    <property type="protein sequence ID" value="RDU68621.1"/>
    <property type="molecule type" value="Genomic_DNA"/>
</dbReference>
<keyword evidence="2" id="KW-0413">Isomerase</keyword>
<dbReference type="Pfam" id="PF22506">
    <property type="entry name" value="Cj1289-like_C"/>
    <property type="match status" value="1"/>
</dbReference>
<sequence length="271" mass="30661">MCLWFGGMVVASDVIAGVAVRVNGHAITLHEIEKMQKTMKVDRQQAIDLLINERLKDDEIERFKIGIDEFKIDDEIGRIASSNGINKSALIAQLAREGVSYQAYRADLKKQLQTRELMQKILASNVNITDESELFAYYNAHKKDFEVPSSVKVMRYSTSSDALLQKAMKDPKKNIEGVQKQEETINMHILSPQIAQVFVTTPKGDFTPVLNAGNNVLVSFLVLEKLGEKLMSYEEAKPMVNQRVMAQKEQSIIKEHFAKIRASAKIVYLRE</sequence>
<comment type="caution">
    <text evidence="5">The sequence shown here is derived from an EMBL/GenBank/DDBJ whole genome shotgun (WGS) entry which is preliminary data.</text>
</comment>
<dbReference type="InterPro" id="IPR050280">
    <property type="entry name" value="OMP_Chaperone_SurA"/>
</dbReference>
<dbReference type="GO" id="GO:0003755">
    <property type="term" value="F:peptidyl-prolyl cis-trans isomerase activity"/>
    <property type="evidence" value="ECO:0007669"/>
    <property type="project" value="UniProtKB-KW"/>
</dbReference>